<accession>S9Q9B6</accession>
<dbReference type="RefSeq" id="WP_020040081.1">
    <property type="nucleotide sequence ID" value="NZ_KE557281.1"/>
</dbReference>
<gene>
    <name evidence="1" type="ORF">Salmuc_03293</name>
</gene>
<name>S9Q9B6_9RHOB</name>
<reference evidence="2" key="1">
    <citation type="journal article" date="2014" name="Stand. Genomic Sci.">
        <title>Genome sequence of the exopolysaccharide-producing Salipiger mucosus type strain (DSM 16094(T)), a moderately halophilic member of the Roseobacter clade.</title>
        <authorList>
            <person name="Riedel T."/>
            <person name="Spring S."/>
            <person name="Fiebig A."/>
            <person name="Petersen J."/>
            <person name="Kyrpides N.C."/>
            <person name="Goker M."/>
            <person name="Klenk H.P."/>
        </authorList>
    </citation>
    <scope>NUCLEOTIDE SEQUENCE [LARGE SCALE GENOMIC DNA]</scope>
    <source>
        <strain evidence="2">DSM 16094</strain>
    </source>
</reference>
<sequence>MDKQKLLDFVTRATVSGNMQSRIGEARRLAGMTLKEAMKGPKSLRTAVQGVAEAQQFAEAEQATWQQPEDITAPGRSPIDACDTRHWLAMAEMAGVPTVPARTILSLSEEEFGKVAGEVKIPEAIRKPIKRHFEKAFRSEIVARDTDAHPAGRSTEELHQSLYDAMDDVPSGYMVRSHISGSSLLKAVAGTGLIEGASEFTDLGGGMKLGPGYITAGNRRCIDTRDERTVGLYAKGHSSPDLDIHFLARPWITASRFLEAEDPHRHGSIFAGKGQWPCEWRVFVEHGTVVGVSSYYAWICDPEPENAFRALEAADSAQRIVDKAKELEIETRILDLEFVRRGGKHPTISRKWARDDLSCTLDFIETEEGPMLLEGGPGHNPVSGAHPCGFMGAGIDKGWCDTHGVALRAMPHINLGEPKTWKDGKRRDCILTWDDARDLANDFTPSATPAP</sequence>
<evidence type="ECO:0000313" key="2">
    <source>
        <dbReference type="Proteomes" id="UP000015347"/>
    </source>
</evidence>
<dbReference type="Proteomes" id="UP000015347">
    <property type="component" value="Unassembled WGS sequence"/>
</dbReference>
<proteinExistence type="predicted"/>
<evidence type="ECO:0000313" key="1">
    <source>
        <dbReference type="EMBL" id="EPX77971.1"/>
    </source>
</evidence>
<organism evidence="1 2">
    <name type="scientific">Salipiger mucosus DSM 16094</name>
    <dbReference type="NCBI Taxonomy" id="1123237"/>
    <lineage>
        <taxon>Bacteria</taxon>
        <taxon>Pseudomonadati</taxon>
        <taxon>Pseudomonadota</taxon>
        <taxon>Alphaproteobacteria</taxon>
        <taxon>Rhodobacterales</taxon>
        <taxon>Roseobacteraceae</taxon>
        <taxon>Salipiger</taxon>
    </lineage>
</organism>
<dbReference type="HOGENOM" id="CLU_606752_0_0_5"/>
<keyword evidence="2" id="KW-1185">Reference proteome</keyword>
<protein>
    <submittedName>
        <fullName evidence="1">Uncharacterized protein</fullName>
    </submittedName>
</protein>
<dbReference type="OrthoDB" id="7858420at2"/>
<dbReference type="EMBL" id="APVH01000042">
    <property type="protein sequence ID" value="EPX77971.1"/>
    <property type="molecule type" value="Genomic_DNA"/>
</dbReference>
<dbReference type="AlphaFoldDB" id="S9Q9B6"/>
<dbReference type="STRING" id="1123237.Salmuc_03293"/>
<comment type="caution">
    <text evidence="1">The sequence shown here is derived from an EMBL/GenBank/DDBJ whole genome shotgun (WGS) entry which is preliminary data.</text>
</comment>